<dbReference type="InterPro" id="IPR011759">
    <property type="entry name" value="Cyt_c_oxidase_su2_TM_dom"/>
</dbReference>
<keyword evidence="9 16" id="KW-1133">Transmembrane helix</keyword>
<dbReference type="InterPro" id="IPR010514">
    <property type="entry name" value="COX_ARM"/>
</dbReference>
<evidence type="ECO:0000256" key="4">
    <source>
        <dbReference type="ARBA" id="ARBA00022475"/>
    </source>
</evidence>
<dbReference type="NCBIfam" id="TIGR01433">
    <property type="entry name" value="CyoA"/>
    <property type="match status" value="1"/>
</dbReference>
<keyword evidence="3 15" id="KW-0813">Transport</keyword>
<keyword evidence="13" id="KW-0449">Lipoprotein</keyword>
<dbReference type="InterPro" id="IPR034227">
    <property type="entry name" value="CuRO_UO_II"/>
</dbReference>
<evidence type="ECO:0000256" key="10">
    <source>
        <dbReference type="ARBA" id="ARBA00023002"/>
    </source>
</evidence>
<dbReference type="GO" id="GO:0005886">
    <property type="term" value="C:plasma membrane"/>
    <property type="evidence" value="ECO:0007669"/>
    <property type="project" value="UniProtKB-SubCell"/>
</dbReference>
<dbReference type="Gene3D" id="2.60.40.420">
    <property type="entry name" value="Cupredoxins - blue copper proteins"/>
    <property type="match status" value="1"/>
</dbReference>
<evidence type="ECO:0000256" key="9">
    <source>
        <dbReference type="ARBA" id="ARBA00022989"/>
    </source>
</evidence>
<dbReference type="PROSITE" id="PS50857">
    <property type="entry name" value="COX2_CUA"/>
    <property type="match status" value="1"/>
</dbReference>
<dbReference type="SUPFAM" id="SSF49503">
    <property type="entry name" value="Cupredoxins"/>
    <property type="match status" value="1"/>
</dbReference>
<protein>
    <recommendedName>
        <fullName evidence="14">Ubiquinol oxidase polypeptide II</fullName>
    </recommendedName>
</protein>
<organism evidence="19 20">
    <name type="scientific">Candidatus Adlerbacteria bacterium RIFCSPHIGHO2_12_FULL_53_18</name>
    <dbReference type="NCBI Taxonomy" id="1797242"/>
    <lineage>
        <taxon>Bacteria</taxon>
        <taxon>Candidatus Adleribacteriota</taxon>
    </lineage>
</organism>
<comment type="similarity">
    <text evidence="2 15">Belongs to the cytochrome c oxidase subunit 2 family.</text>
</comment>
<name>A0A1F4XRN7_9BACT</name>
<dbReference type="InterPro" id="IPR036257">
    <property type="entry name" value="Cyt_c_oxidase_su2_TM_sf"/>
</dbReference>
<evidence type="ECO:0000259" key="17">
    <source>
        <dbReference type="PROSITE" id="PS50857"/>
    </source>
</evidence>
<proteinExistence type="inferred from homology"/>
<dbReference type="GO" id="GO:0004129">
    <property type="term" value="F:cytochrome-c oxidase activity"/>
    <property type="evidence" value="ECO:0007669"/>
    <property type="project" value="UniProtKB-UniRule"/>
</dbReference>
<dbReference type="PROSITE" id="PS50999">
    <property type="entry name" value="COX2_TM"/>
    <property type="match status" value="1"/>
</dbReference>
<sequence length="260" mass="29401">MLDPKGAIGAAELQLMVQAMLFMLIVAVPVFVLLFFFAWHYRAGNKKAKYLPEWEHAKIDELIWWAIPFEIVLILGALTWTSTHELDPPKPLEGEPALVVQVVALDWKWLFIYPEEGVATVNYLAIPVGRPVQFNITSDAPMNAFWIPQLGGMLYAMTGMTNTLHLVADEAGEYKGLSANYSGEGFAQMKFVAEAMPAEEFETWTIVTRSSSRYLSWQEYEHLAEPSVEERPTYYAGVENNLYNTIVMQFMESGTHAEAH</sequence>
<evidence type="ECO:0000256" key="2">
    <source>
        <dbReference type="ARBA" id="ARBA00007866"/>
    </source>
</evidence>
<dbReference type="GO" id="GO:0005507">
    <property type="term" value="F:copper ion binding"/>
    <property type="evidence" value="ECO:0007669"/>
    <property type="project" value="InterPro"/>
</dbReference>
<feature type="transmembrane region" description="Helical" evidence="16">
    <location>
        <begin position="62"/>
        <end position="80"/>
    </location>
</feature>
<evidence type="ECO:0000259" key="18">
    <source>
        <dbReference type="PROSITE" id="PS50999"/>
    </source>
</evidence>
<dbReference type="GO" id="GO:0042773">
    <property type="term" value="P:ATP synthesis coupled electron transport"/>
    <property type="evidence" value="ECO:0007669"/>
    <property type="project" value="TreeGrafter"/>
</dbReference>
<dbReference type="InterPro" id="IPR002429">
    <property type="entry name" value="CcO_II-like_C"/>
</dbReference>
<feature type="transmembrane region" description="Helical" evidence="16">
    <location>
        <begin position="20"/>
        <end position="41"/>
    </location>
</feature>
<evidence type="ECO:0000256" key="6">
    <source>
        <dbReference type="ARBA" id="ARBA00022692"/>
    </source>
</evidence>
<comment type="caution">
    <text evidence="19">The sequence shown here is derived from an EMBL/GenBank/DDBJ whole genome shotgun (WGS) entry which is preliminary data.</text>
</comment>
<keyword evidence="6 16" id="KW-0812">Transmembrane</keyword>
<evidence type="ECO:0000256" key="1">
    <source>
        <dbReference type="ARBA" id="ARBA00004651"/>
    </source>
</evidence>
<keyword evidence="11 15" id="KW-0472">Membrane</keyword>
<dbReference type="PANTHER" id="PTHR22888">
    <property type="entry name" value="CYTOCHROME C OXIDASE, SUBUNIT II"/>
    <property type="match status" value="1"/>
</dbReference>
<dbReference type="SUPFAM" id="SSF81464">
    <property type="entry name" value="Cytochrome c oxidase subunit II-like, transmembrane region"/>
    <property type="match status" value="1"/>
</dbReference>
<accession>A0A1F4XRN7</accession>
<dbReference type="GO" id="GO:0016682">
    <property type="term" value="F:oxidoreductase activity, acting on diphenols and related substances as donors, oxygen as acceptor"/>
    <property type="evidence" value="ECO:0007669"/>
    <property type="project" value="InterPro"/>
</dbReference>
<evidence type="ECO:0000256" key="14">
    <source>
        <dbReference type="ARBA" id="ARBA00030198"/>
    </source>
</evidence>
<evidence type="ECO:0000256" key="7">
    <source>
        <dbReference type="ARBA" id="ARBA00022729"/>
    </source>
</evidence>
<evidence type="ECO:0000313" key="20">
    <source>
        <dbReference type="Proteomes" id="UP000178091"/>
    </source>
</evidence>
<dbReference type="InterPro" id="IPR006333">
    <property type="entry name" value="Cyt_o_ubiquinol_oxidase_su2"/>
</dbReference>
<evidence type="ECO:0000256" key="16">
    <source>
        <dbReference type="SAM" id="Phobius"/>
    </source>
</evidence>
<evidence type="ECO:0000313" key="19">
    <source>
        <dbReference type="EMBL" id="OGC84367.1"/>
    </source>
</evidence>
<feature type="domain" description="Cytochrome oxidase subunit II copper A binding" evidence="17">
    <location>
        <begin position="95"/>
        <end position="207"/>
    </location>
</feature>
<keyword evidence="4 15" id="KW-1003">Cell membrane</keyword>
<evidence type="ECO:0000256" key="13">
    <source>
        <dbReference type="ARBA" id="ARBA00023288"/>
    </source>
</evidence>
<dbReference type="CDD" id="cd04212">
    <property type="entry name" value="CuRO_UO_II"/>
    <property type="match status" value="1"/>
</dbReference>
<dbReference type="InterPro" id="IPR045187">
    <property type="entry name" value="CcO_II"/>
</dbReference>
<keyword evidence="7" id="KW-0732">Signal</keyword>
<keyword evidence="5 15" id="KW-0679">Respiratory chain</keyword>
<dbReference type="EMBL" id="MEWW01000017">
    <property type="protein sequence ID" value="OGC84367.1"/>
    <property type="molecule type" value="Genomic_DNA"/>
</dbReference>
<reference evidence="19 20" key="1">
    <citation type="journal article" date="2016" name="Nat. Commun.">
        <title>Thousands of microbial genomes shed light on interconnected biogeochemical processes in an aquifer system.</title>
        <authorList>
            <person name="Anantharaman K."/>
            <person name="Brown C.T."/>
            <person name="Hug L.A."/>
            <person name="Sharon I."/>
            <person name="Castelle C.J."/>
            <person name="Probst A.J."/>
            <person name="Thomas B.C."/>
            <person name="Singh A."/>
            <person name="Wilkins M.J."/>
            <person name="Karaoz U."/>
            <person name="Brodie E.L."/>
            <person name="Williams K.H."/>
            <person name="Hubbard S.S."/>
            <person name="Banfield J.F."/>
        </authorList>
    </citation>
    <scope>NUCLEOTIDE SEQUENCE [LARGE SCALE GENOMIC DNA]</scope>
</reference>
<evidence type="ECO:0000256" key="11">
    <source>
        <dbReference type="ARBA" id="ARBA00023136"/>
    </source>
</evidence>
<evidence type="ECO:0000256" key="3">
    <source>
        <dbReference type="ARBA" id="ARBA00022448"/>
    </source>
</evidence>
<dbReference type="Pfam" id="PF06481">
    <property type="entry name" value="COX_ARM"/>
    <property type="match status" value="1"/>
</dbReference>
<evidence type="ECO:0000256" key="5">
    <source>
        <dbReference type="ARBA" id="ARBA00022660"/>
    </source>
</evidence>
<feature type="domain" description="Cytochrome oxidase subunit II transmembrane region profile" evidence="18">
    <location>
        <begin position="1"/>
        <end position="90"/>
    </location>
</feature>
<evidence type="ECO:0000256" key="15">
    <source>
        <dbReference type="PIRNR" id="PIRNR000292"/>
    </source>
</evidence>
<dbReference type="PANTHER" id="PTHR22888:SF18">
    <property type="entry name" value="CYTOCHROME BO(3) UBIQUINOL OXIDASE SUBUNIT 2"/>
    <property type="match status" value="1"/>
</dbReference>
<keyword evidence="10 15" id="KW-0560">Oxidoreductase</keyword>
<keyword evidence="12" id="KW-0564">Palmitate</keyword>
<dbReference type="GO" id="GO:0009486">
    <property type="term" value="F:cytochrome bo3 ubiquinol oxidase activity"/>
    <property type="evidence" value="ECO:0007669"/>
    <property type="project" value="InterPro"/>
</dbReference>
<evidence type="ECO:0000256" key="8">
    <source>
        <dbReference type="ARBA" id="ARBA00022982"/>
    </source>
</evidence>
<gene>
    <name evidence="19" type="ORF">A3F55_01525</name>
</gene>
<comment type="subcellular location">
    <subcellularLocation>
        <location evidence="1">Cell membrane</location>
        <topology evidence="1">Multi-pass membrane protein</topology>
    </subcellularLocation>
</comment>
<evidence type="ECO:0000256" key="12">
    <source>
        <dbReference type="ARBA" id="ARBA00023139"/>
    </source>
</evidence>
<dbReference type="InterPro" id="IPR008972">
    <property type="entry name" value="Cupredoxin"/>
</dbReference>
<dbReference type="AlphaFoldDB" id="A0A1F4XRN7"/>
<dbReference type="PIRSF" id="PIRSF000292">
    <property type="entry name" value="Ubi_od_II"/>
    <property type="match status" value="1"/>
</dbReference>
<dbReference type="Gene3D" id="1.10.287.90">
    <property type="match status" value="1"/>
</dbReference>
<dbReference type="Proteomes" id="UP000178091">
    <property type="component" value="Unassembled WGS sequence"/>
</dbReference>
<keyword evidence="8 15" id="KW-0249">Electron transport</keyword>